<feature type="non-terminal residue" evidence="6">
    <location>
        <position position="147"/>
    </location>
</feature>
<keyword evidence="3" id="KW-0808">Transferase</keyword>
<evidence type="ECO:0000256" key="1">
    <source>
        <dbReference type="ARBA" id="ARBA00010815"/>
    </source>
</evidence>
<dbReference type="AlphaFoldDB" id="A0A932ZT45"/>
<evidence type="ECO:0000313" key="7">
    <source>
        <dbReference type="Proteomes" id="UP000752292"/>
    </source>
</evidence>
<keyword evidence="4" id="KW-0949">S-adenosyl-L-methionine</keyword>
<dbReference type="InterPro" id="IPR029063">
    <property type="entry name" value="SAM-dependent_MTases_sf"/>
</dbReference>
<dbReference type="GO" id="GO:0006629">
    <property type="term" value="P:lipid metabolic process"/>
    <property type="evidence" value="ECO:0007669"/>
    <property type="project" value="UniProtKB-KW"/>
</dbReference>
<dbReference type="SUPFAM" id="SSF53335">
    <property type="entry name" value="S-adenosyl-L-methionine-dependent methyltransferases"/>
    <property type="match status" value="1"/>
</dbReference>
<name>A0A932ZT45_UNCTE</name>
<dbReference type="PANTHER" id="PTHR43667">
    <property type="entry name" value="CYCLOPROPANE-FATTY-ACYL-PHOSPHOLIPID SYNTHASE"/>
    <property type="match status" value="1"/>
</dbReference>
<evidence type="ECO:0000313" key="6">
    <source>
        <dbReference type="EMBL" id="MBI4251323.1"/>
    </source>
</evidence>
<dbReference type="Pfam" id="PF02353">
    <property type="entry name" value="CMAS"/>
    <property type="match status" value="1"/>
</dbReference>
<dbReference type="Gene3D" id="3.40.50.150">
    <property type="entry name" value="Vaccinia Virus protein VP39"/>
    <property type="match status" value="1"/>
</dbReference>
<dbReference type="GO" id="GO:0008168">
    <property type="term" value="F:methyltransferase activity"/>
    <property type="evidence" value="ECO:0007669"/>
    <property type="project" value="UniProtKB-KW"/>
</dbReference>
<dbReference type="InterPro" id="IPR050723">
    <property type="entry name" value="CFA/CMAS"/>
</dbReference>
<keyword evidence="2 6" id="KW-0489">Methyltransferase</keyword>
<comment type="caution">
    <text evidence="6">The sequence shown here is derived from an EMBL/GenBank/DDBJ whole genome shotgun (WGS) entry which is preliminary data.</text>
</comment>
<keyword evidence="5" id="KW-0443">Lipid metabolism</keyword>
<comment type="similarity">
    <text evidence="1">Belongs to the CFA/CMAS family.</text>
</comment>
<dbReference type="EMBL" id="JACQRX010000116">
    <property type="protein sequence ID" value="MBI4251323.1"/>
    <property type="molecule type" value="Genomic_DNA"/>
</dbReference>
<sequence>MVRTRGKEFDAKAISHHYDLSNEFYESFLCENMAYTCAYYRTPDGGLSQAQRDKMDLVCRKLRLSPGEDYLDIGCGWGSLAIWAAKHYGVNATAFTLSREQAEYGQQWARRVGVEDRCRIHHLDYRDFPRNNTFCKISAIGIIEHGG</sequence>
<gene>
    <name evidence="6" type="ORF">HY618_02600</name>
</gene>
<dbReference type="PANTHER" id="PTHR43667:SF1">
    <property type="entry name" value="CYCLOPROPANE-FATTY-ACYL-PHOSPHOLIPID SYNTHASE"/>
    <property type="match status" value="1"/>
</dbReference>
<evidence type="ECO:0000256" key="3">
    <source>
        <dbReference type="ARBA" id="ARBA00022679"/>
    </source>
</evidence>
<accession>A0A932ZT45</accession>
<protein>
    <submittedName>
        <fullName evidence="6">Class I SAM-dependent methyltransferase</fullName>
    </submittedName>
</protein>
<reference evidence="6" key="1">
    <citation type="submission" date="2020-07" db="EMBL/GenBank/DDBJ databases">
        <title>Huge and variable diversity of episymbiotic CPR bacteria and DPANN archaea in groundwater ecosystems.</title>
        <authorList>
            <person name="He C.Y."/>
            <person name="Keren R."/>
            <person name="Whittaker M."/>
            <person name="Farag I.F."/>
            <person name="Doudna J."/>
            <person name="Cate J.H.D."/>
            <person name="Banfield J.F."/>
        </authorList>
    </citation>
    <scope>NUCLEOTIDE SEQUENCE</scope>
    <source>
        <strain evidence="6">NC_groundwater_1370_Ag_S-0.2um_69_93</strain>
    </source>
</reference>
<dbReference type="Proteomes" id="UP000752292">
    <property type="component" value="Unassembled WGS sequence"/>
</dbReference>
<dbReference type="CDD" id="cd02440">
    <property type="entry name" value="AdoMet_MTases"/>
    <property type="match status" value="1"/>
</dbReference>
<dbReference type="GO" id="GO:0032259">
    <property type="term" value="P:methylation"/>
    <property type="evidence" value="ECO:0007669"/>
    <property type="project" value="UniProtKB-KW"/>
</dbReference>
<organism evidence="6 7">
    <name type="scientific">Tectimicrobiota bacterium</name>
    <dbReference type="NCBI Taxonomy" id="2528274"/>
    <lineage>
        <taxon>Bacteria</taxon>
        <taxon>Pseudomonadati</taxon>
        <taxon>Nitrospinota/Tectimicrobiota group</taxon>
        <taxon>Candidatus Tectimicrobiota</taxon>
    </lineage>
</organism>
<evidence type="ECO:0000256" key="2">
    <source>
        <dbReference type="ARBA" id="ARBA00022603"/>
    </source>
</evidence>
<evidence type="ECO:0000256" key="5">
    <source>
        <dbReference type="ARBA" id="ARBA00023098"/>
    </source>
</evidence>
<proteinExistence type="inferred from homology"/>
<evidence type="ECO:0000256" key="4">
    <source>
        <dbReference type="ARBA" id="ARBA00022691"/>
    </source>
</evidence>